<evidence type="ECO:0000256" key="3">
    <source>
        <dbReference type="ARBA" id="ARBA00022989"/>
    </source>
</evidence>
<dbReference type="Gene3D" id="1.10.287.1260">
    <property type="match status" value="1"/>
</dbReference>
<dbReference type="Pfam" id="PF00924">
    <property type="entry name" value="MS_channel_2nd"/>
    <property type="match status" value="1"/>
</dbReference>
<sequence>MPWLQPVLSVLAAVVIAFAVSAILSVVLRVIAKREDWARRLTLRVRRPFRAALAVGLVWAAFSTAMDDIAPRYPGHDYVEQAFRCVFIAALAWFVASLAIFLEDLGLSRYRLDQPDNRVARRVRTQVLIIWRLTVAVVVIVGLGAILLGFPGVEAVGASVLASAGLVSVVAGLAAQSTLANVFAGIQLAFSDAIRVDDVVVVETQWGRIEEITLTYIVVHVWDDRRLVLPSTYFTTTPFENWTRRNSELLGAVDFDLDWRVTPGRMRQALDAVLDATDLWDGRVKVLQVTDAVGGFVHVRILVSAHDAGNLFDLRCLVREELIEWLHEHSPQSLPRTRVQLTEAEKAVGGRGQRSTATASALFTGENADSERAALFTTSIPTVDPEGRDEPRG</sequence>
<gene>
    <name evidence="8" type="ORF">GCM10022256_08850</name>
</gene>
<dbReference type="InterPro" id="IPR006685">
    <property type="entry name" value="MscS_channel_2nd"/>
</dbReference>
<proteinExistence type="predicted"/>
<dbReference type="Gene3D" id="2.30.30.60">
    <property type="match status" value="1"/>
</dbReference>
<evidence type="ECO:0000313" key="8">
    <source>
        <dbReference type="EMBL" id="GAA4265273.1"/>
    </source>
</evidence>
<organism evidence="8 9">
    <name type="scientific">Frondihabitans peucedani</name>
    <dbReference type="NCBI Taxonomy" id="598626"/>
    <lineage>
        <taxon>Bacteria</taxon>
        <taxon>Bacillati</taxon>
        <taxon>Actinomycetota</taxon>
        <taxon>Actinomycetes</taxon>
        <taxon>Micrococcales</taxon>
        <taxon>Microbacteriaceae</taxon>
        <taxon>Frondihabitans</taxon>
    </lineage>
</organism>
<feature type="transmembrane region" description="Helical" evidence="6">
    <location>
        <begin position="6"/>
        <end position="28"/>
    </location>
</feature>
<evidence type="ECO:0000259" key="7">
    <source>
        <dbReference type="Pfam" id="PF00924"/>
    </source>
</evidence>
<evidence type="ECO:0000256" key="5">
    <source>
        <dbReference type="SAM" id="MobiDB-lite"/>
    </source>
</evidence>
<feature type="domain" description="Mechanosensitive ion channel MscS" evidence="7">
    <location>
        <begin position="178"/>
        <end position="244"/>
    </location>
</feature>
<evidence type="ECO:0000256" key="1">
    <source>
        <dbReference type="ARBA" id="ARBA00004370"/>
    </source>
</evidence>
<feature type="transmembrane region" description="Helical" evidence="6">
    <location>
        <begin position="49"/>
        <end position="66"/>
    </location>
</feature>
<keyword evidence="4 6" id="KW-0472">Membrane</keyword>
<comment type="caution">
    <text evidence="8">The sequence shown here is derived from an EMBL/GenBank/DDBJ whole genome shotgun (WGS) entry which is preliminary data.</text>
</comment>
<keyword evidence="2 6" id="KW-0812">Transmembrane</keyword>
<dbReference type="InterPro" id="IPR023408">
    <property type="entry name" value="MscS_beta-dom_sf"/>
</dbReference>
<reference evidence="9" key="1">
    <citation type="journal article" date="2019" name="Int. J. Syst. Evol. Microbiol.">
        <title>The Global Catalogue of Microorganisms (GCM) 10K type strain sequencing project: providing services to taxonomists for standard genome sequencing and annotation.</title>
        <authorList>
            <consortium name="The Broad Institute Genomics Platform"/>
            <consortium name="The Broad Institute Genome Sequencing Center for Infectious Disease"/>
            <person name="Wu L."/>
            <person name="Ma J."/>
        </authorList>
    </citation>
    <scope>NUCLEOTIDE SEQUENCE [LARGE SCALE GENOMIC DNA]</scope>
    <source>
        <strain evidence="9">JCM 17442</strain>
    </source>
</reference>
<dbReference type="EMBL" id="BAABAU010000001">
    <property type="protein sequence ID" value="GAA4265273.1"/>
    <property type="molecule type" value="Genomic_DNA"/>
</dbReference>
<comment type="subcellular location">
    <subcellularLocation>
        <location evidence="1">Membrane</location>
    </subcellularLocation>
</comment>
<feature type="transmembrane region" description="Helical" evidence="6">
    <location>
        <begin position="128"/>
        <end position="150"/>
    </location>
</feature>
<keyword evidence="3 6" id="KW-1133">Transmembrane helix</keyword>
<evidence type="ECO:0000256" key="4">
    <source>
        <dbReference type="ARBA" id="ARBA00023136"/>
    </source>
</evidence>
<evidence type="ECO:0000256" key="6">
    <source>
        <dbReference type="SAM" id="Phobius"/>
    </source>
</evidence>
<dbReference type="Proteomes" id="UP001501594">
    <property type="component" value="Unassembled WGS sequence"/>
</dbReference>
<protein>
    <submittedName>
        <fullName evidence="8">Mechanosensitive ion channel</fullName>
    </submittedName>
</protein>
<accession>A0ABP8DZI1</accession>
<feature type="region of interest" description="Disordered" evidence="5">
    <location>
        <begin position="346"/>
        <end position="366"/>
    </location>
</feature>
<evidence type="ECO:0000256" key="2">
    <source>
        <dbReference type="ARBA" id="ARBA00022692"/>
    </source>
</evidence>
<dbReference type="PANTHER" id="PTHR30566:SF25">
    <property type="entry name" value="INNER MEMBRANE PROTEIN"/>
    <property type="match status" value="1"/>
</dbReference>
<dbReference type="InterPro" id="IPR010920">
    <property type="entry name" value="LSM_dom_sf"/>
</dbReference>
<dbReference type="PANTHER" id="PTHR30566">
    <property type="entry name" value="YNAI-RELATED MECHANOSENSITIVE ION CHANNEL"/>
    <property type="match status" value="1"/>
</dbReference>
<dbReference type="SUPFAM" id="SSF50182">
    <property type="entry name" value="Sm-like ribonucleoproteins"/>
    <property type="match status" value="1"/>
</dbReference>
<evidence type="ECO:0000313" key="9">
    <source>
        <dbReference type="Proteomes" id="UP001501594"/>
    </source>
</evidence>
<keyword evidence="9" id="KW-1185">Reference proteome</keyword>
<feature type="transmembrane region" description="Helical" evidence="6">
    <location>
        <begin position="86"/>
        <end position="107"/>
    </location>
</feature>
<feature type="transmembrane region" description="Helical" evidence="6">
    <location>
        <begin position="156"/>
        <end position="175"/>
    </location>
</feature>
<name>A0ABP8DZI1_9MICO</name>